<dbReference type="EMBL" id="CP017634">
    <property type="protein sequence ID" value="ATW25958.1"/>
    <property type="molecule type" value="Genomic_DNA"/>
</dbReference>
<sequence length="207" mass="22422">MQSVLGQTVTQTGLVMLPPALVTAIFMSISGELFDKYWARYLVLIGMVIMTGASYVMKDFNASTSFSTMTFLLRIREIGIRLALSPSINVGMVSLPKESAGTTSSLGNVIRNVATTFGIALMTNLMQSRSTFHSVSLAQNVVLDQPDGLDIVSAMQGIGLNSDLRVNGEQVLSLSMLYKYVAQQSIVMAISNCFIIVLILGLRSRLL</sequence>
<evidence type="ECO:0008006" key="9">
    <source>
        <dbReference type="Google" id="ProtNLM"/>
    </source>
</evidence>
<dbReference type="GO" id="GO:0016020">
    <property type="term" value="C:membrane"/>
    <property type="evidence" value="ECO:0007669"/>
    <property type="project" value="UniProtKB-SubCell"/>
</dbReference>
<dbReference type="PANTHER" id="PTHR42718:SF9">
    <property type="entry name" value="MAJOR FACILITATOR SUPERFAMILY MULTIDRUG TRANSPORTER MFSC"/>
    <property type="match status" value="1"/>
</dbReference>
<keyword evidence="2" id="KW-0813">Transport</keyword>
<evidence type="ECO:0000313" key="7">
    <source>
        <dbReference type="EMBL" id="ATW25958.1"/>
    </source>
</evidence>
<name>A0A3G1KU09_FORW1</name>
<reference evidence="7 8" key="1">
    <citation type="submission" date="2016-10" db="EMBL/GenBank/DDBJ databases">
        <title>Complete Genome Sequence of Peptococcaceae strain DCMF.</title>
        <authorList>
            <person name="Edwards R.J."/>
            <person name="Holland S.I."/>
            <person name="Deshpande N.P."/>
            <person name="Wong Y.K."/>
            <person name="Ertan H."/>
            <person name="Manefield M."/>
            <person name="Russell T.L."/>
            <person name="Lee M.J."/>
        </authorList>
    </citation>
    <scope>NUCLEOTIDE SEQUENCE [LARGE SCALE GENOMIC DNA]</scope>
    <source>
        <strain evidence="7 8">DCMF</strain>
    </source>
</reference>
<keyword evidence="8" id="KW-1185">Reference proteome</keyword>
<dbReference type="InterPro" id="IPR036259">
    <property type="entry name" value="MFS_trans_sf"/>
</dbReference>
<dbReference type="SUPFAM" id="SSF103473">
    <property type="entry name" value="MFS general substrate transporter"/>
    <property type="match status" value="1"/>
</dbReference>
<feature type="transmembrane region" description="Helical" evidence="6">
    <location>
        <begin position="78"/>
        <end position="95"/>
    </location>
</feature>
<feature type="transmembrane region" description="Helical" evidence="6">
    <location>
        <begin position="37"/>
        <end position="57"/>
    </location>
</feature>
<evidence type="ECO:0000256" key="5">
    <source>
        <dbReference type="ARBA" id="ARBA00023136"/>
    </source>
</evidence>
<dbReference type="Gene3D" id="1.20.1250.20">
    <property type="entry name" value="MFS general substrate transporter like domains"/>
    <property type="match status" value="1"/>
</dbReference>
<keyword evidence="5 6" id="KW-0472">Membrane</keyword>
<protein>
    <recommendedName>
        <fullName evidence="9">Multidrug efflux MFS transporter</fullName>
    </recommendedName>
</protein>
<dbReference type="PANTHER" id="PTHR42718">
    <property type="entry name" value="MAJOR FACILITATOR SUPERFAMILY MULTIDRUG TRANSPORTER MFSC"/>
    <property type="match status" value="1"/>
</dbReference>
<dbReference type="AlphaFoldDB" id="A0A3G1KU09"/>
<accession>A0A3G1KU09</accession>
<evidence type="ECO:0000256" key="4">
    <source>
        <dbReference type="ARBA" id="ARBA00022989"/>
    </source>
</evidence>
<evidence type="ECO:0000256" key="1">
    <source>
        <dbReference type="ARBA" id="ARBA00004141"/>
    </source>
</evidence>
<feature type="transmembrane region" description="Helical" evidence="6">
    <location>
        <begin position="12"/>
        <end position="31"/>
    </location>
</feature>
<feature type="transmembrane region" description="Helical" evidence="6">
    <location>
        <begin position="181"/>
        <end position="202"/>
    </location>
</feature>
<evidence type="ECO:0000256" key="3">
    <source>
        <dbReference type="ARBA" id="ARBA00022692"/>
    </source>
</evidence>
<evidence type="ECO:0000256" key="2">
    <source>
        <dbReference type="ARBA" id="ARBA00022448"/>
    </source>
</evidence>
<dbReference type="Proteomes" id="UP000323521">
    <property type="component" value="Chromosome"/>
</dbReference>
<keyword evidence="3 6" id="KW-0812">Transmembrane</keyword>
<dbReference type="KEGG" id="fwa:DCMF_15290"/>
<keyword evidence="4 6" id="KW-1133">Transmembrane helix</keyword>
<evidence type="ECO:0000313" key="8">
    <source>
        <dbReference type="Proteomes" id="UP000323521"/>
    </source>
</evidence>
<gene>
    <name evidence="7" type="ORF">DCMF_15290</name>
</gene>
<comment type="subcellular location">
    <subcellularLocation>
        <location evidence="1">Membrane</location>
        <topology evidence="1">Multi-pass membrane protein</topology>
    </subcellularLocation>
</comment>
<evidence type="ECO:0000256" key="6">
    <source>
        <dbReference type="SAM" id="Phobius"/>
    </source>
</evidence>
<proteinExistence type="predicted"/>
<organism evidence="7 8">
    <name type="scientific">Formimonas warabiya</name>
    <dbReference type="NCBI Taxonomy" id="1761012"/>
    <lineage>
        <taxon>Bacteria</taxon>
        <taxon>Bacillati</taxon>
        <taxon>Bacillota</taxon>
        <taxon>Clostridia</taxon>
        <taxon>Eubacteriales</taxon>
        <taxon>Peptococcaceae</taxon>
        <taxon>Candidatus Formimonas</taxon>
    </lineage>
</organism>